<dbReference type="InterPro" id="IPR027256">
    <property type="entry name" value="P-typ_ATPase_IB"/>
</dbReference>
<evidence type="ECO:0000256" key="14">
    <source>
        <dbReference type="ARBA" id="ARBA00022842"/>
    </source>
</evidence>
<dbReference type="SFLD" id="SFLDF00027">
    <property type="entry name" value="p-type_atpase"/>
    <property type="match status" value="1"/>
</dbReference>
<dbReference type="GO" id="GO:0005507">
    <property type="term" value="F:copper ion binding"/>
    <property type="evidence" value="ECO:0007669"/>
    <property type="project" value="TreeGrafter"/>
</dbReference>
<dbReference type="Gene3D" id="3.40.1110.10">
    <property type="entry name" value="Calcium-transporting ATPase, cytoplasmic domain N"/>
    <property type="match status" value="1"/>
</dbReference>
<keyword evidence="16 23" id="KW-1133">Transmembrane helix</keyword>
<dbReference type="InterPro" id="IPR006121">
    <property type="entry name" value="HMA_dom"/>
</dbReference>
<dbReference type="PROSITE" id="PS50846">
    <property type="entry name" value="HMA_2"/>
    <property type="match status" value="2"/>
</dbReference>
<dbReference type="InterPro" id="IPR018303">
    <property type="entry name" value="ATPase_P-typ_P_site"/>
</dbReference>
<dbReference type="EMBL" id="JASXSV010000024">
    <property type="protein sequence ID" value="MDP0589936.1"/>
    <property type="molecule type" value="Genomic_DNA"/>
</dbReference>
<evidence type="ECO:0000256" key="7">
    <source>
        <dbReference type="ARBA" id="ARBA00022553"/>
    </source>
</evidence>
<dbReference type="InterPro" id="IPR036163">
    <property type="entry name" value="HMA_dom_sf"/>
</dbReference>
<evidence type="ECO:0000256" key="23">
    <source>
        <dbReference type="RuleBase" id="RU362081"/>
    </source>
</evidence>
<dbReference type="CDD" id="cd00371">
    <property type="entry name" value="HMA"/>
    <property type="match status" value="2"/>
</dbReference>
<dbReference type="SUPFAM" id="SSF56784">
    <property type="entry name" value="HAD-like"/>
    <property type="match status" value="1"/>
</dbReference>
<keyword evidence="14" id="KW-0460">Magnesium</keyword>
<feature type="transmembrane region" description="Helical" evidence="23">
    <location>
        <begin position="157"/>
        <end position="178"/>
    </location>
</feature>
<feature type="transmembrane region" description="Helical" evidence="23">
    <location>
        <begin position="754"/>
        <end position="773"/>
    </location>
</feature>
<dbReference type="Proteomes" id="UP001178148">
    <property type="component" value="Unassembled WGS sequence"/>
</dbReference>
<dbReference type="NCBIfam" id="TIGR01525">
    <property type="entry name" value="ATPase-IB_hvy"/>
    <property type="match status" value="1"/>
</dbReference>
<accession>A0AA90SND5</accession>
<dbReference type="InterPro" id="IPR036412">
    <property type="entry name" value="HAD-like_sf"/>
</dbReference>
<evidence type="ECO:0000313" key="26">
    <source>
        <dbReference type="Proteomes" id="UP001178148"/>
    </source>
</evidence>
<feature type="transmembrane region" description="Helical" evidence="23">
    <location>
        <begin position="229"/>
        <end position="251"/>
    </location>
</feature>
<evidence type="ECO:0000256" key="3">
    <source>
        <dbReference type="ARBA" id="ARBA00012517"/>
    </source>
</evidence>
<comment type="subcellular location">
    <subcellularLocation>
        <location evidence="1">Cell membrane</location>
        <topology evidence="1">Multi-pass membrane protein</topology>
    </subcellularLocation>
</comment>
<comment type="similarity">
    <text evidence="2 23">Belongs to the cation transport ATPase (P-type) (TC 3.A.3) family. Type IB subfamily.</text>
</comment>
<gene>
    <name evidence="25" type="ORF">QS748_12445</name>
</gene>
<feature type="transmembrane region" description="Helical" evidence="23">
    <location>
        <begin position="779"/>
        <end position="801"/>
    </location>
</feature>
<evidence type="ECO:0000256" key="2">
    <source>
        <dbReference type="ARBA" id="ARBA00006024"/>
    </source>
</evidence>
<feature type="domain" description="HMA" evidence="24">
    <location>
        <begin position="4"/>
        <end position="67"/>
    </location>
</feature>
<dbReference type="Gene3D" id="3.40.50.1000">
    <property type="entry name" value="HAD superfamily/HAD-like"/>
    <property type="match status" value="1"/>
</dbReference>
<proteinExistence type="inferred from homology"/>
<evidence type="ECO:0000256" key="22">
    <source>
        <dbReference type="ARBA" id="ARBA00049289"/>
    </source>
</evidence>
<dbReference type="SUPFAM" id="SSF81653">
    <property type="entry name" value="Calcium ATPase, transduction domain A"/>
    <property type="match status" value="1"/>
</dbReference>
<dbReference type="AlphaFoldDB" id="A0AA90SND5"/>
<evidence type="ECO:0000256" key="21">
    <source>
        <dbReference type="ARBA" id="ARBA00033239"/>
    </source>
</evidence>
<evidence type="ECO:0000256" key="15">
    <source>
        <dbReference type="ARBA" id="ARBA00022967"/>
    </source>
</evidence>
<evidence type="ECO:0000256" key="11">
    <source>
        <dbReference type="ARBA" id="ARBA00022741"/>
    </source>
</evidence>
<feature type="transmembrane region" description="Helical" evidence="23">
    <location>
        <begin position="438"/>
        <end position="461"/>
    </location>
</feature>
<keyword evidence="12" id="KW-0187">Copper transport</keyword>
<evidence type="ECO:0000256" key="18">
    <source>
        <dbReference type="ARBA" id="ARBA00023065"/>
    </source>
</evidence>
<keyword evidence="19 23" id="KW-0472">Membrane</keyword>
<dbReference type="InterPro" id="IPR008250">
    <property type="entry name" value="ATPase_P-typ_transduc_dom_A_sf"/>
</dbReference>
<dbReference type="Pfam" id="PF00122">
    <property type="entry name" value="E1-E2_ATPase"/>
    <property type="match status" value="1"/>
</dbReference>
<dbReference type="Gene3D" id="2.70.150.10">
    <property type="entry name" value="Calcium-transporting ATPase, cytoplasmic transduction domain A"/>
    <property type="match status" value="1"/>
</dbReference>
<dbReference type="EC" id="7.2.2.8" evidence="3"/>
<feature type="transmembrane region" description="Helical" evidence="23">
    <location>
        <begin position="257"/>
        <end position="276"/>
    </location>
</feature>
<keyword evidence="10" id="KW-0677">Repeat</keyword>
<keyword evidence="6 23" id="KW-1003">Cell membrane</keyword>
<feature type="domain" description="HMA" evidence="24">
    <location>
        <begin position="72"/>
        <end position="135"/>
    </location>
</feature>
<evidence type="ECO:0000256" key="20">
    <source>
        <dbReference type="ARBA" id="ARBA00029719"/>
    </source>
</evidence>
<dbReference type="GO" id="GO:0005524">
    <property type="term" value="F:ATP binding"/>
    <property type="evidence" value="ECO:0007669"/>
    <property type="project" value="UniProtKB-UniRule"/>
</dbReference>
<evidence type="ECO:0000256" key="13">
    <source>
        <dbReference type="ARBA" id="ARBA00022840"/>
    </source>
</evidence>
<dbReference type="GO" id="GO:0140581">
    <property type="term" value="F:P-type monovalent copper transporter activity"/>
    <property type="evidence" value="ECO:0007669"/>
    <property type="project" value="UniProtKB-EC"/>
</dbReference>
<evidence type="ECO:0000256" key="8">
    <source>
        <dbReference type="ARBA" id="ARBA00022692"/>
    </source>
</evidence>
<dbReference type="InterPro" id="IPR001757">
    <property type="entry name" value="P_typ_ATPase"/>
</dbReference>
<dbReference type="InterPro" id="IPR023214">
    <property type="entry name" value="HAD_sf"/>
</dbReference>
<dbReference type="NCBIfam" id="TIGR01494">
    <property type="entry name" value="ATPase_P-type"/>
    <property type="match status" value="1"/>
</dbReference>
<dbReference type="GO" id="GO:0016887">
    <property type="term" value="F:ATP hydrolysis activity"/>
    <property type="evidence" value="ECO:0007669"/>
    <property type="project" value="InterPro"/>
</dbReference>
<keyword evidence="17" id="KW-0186">Copper</keyword>
<evidence type="ECO:0000256" key="9">
    <source>
        <dbReference type="ARBA" id="ARBA00022723"/>
    </source>
</evidence>
<keyword evidence="18" id="KW-0406">Ion transport</keyword>
<evidence type="ECO:0000256" key="16">
    <source>
        <dbReference type="ARBA" id="ARBA00022989"/>
    </source>
</evidence>
<dbReference type="PROSITE" id="PS00154">
    <property type="entry name" value="ATPASE_E1_E2"/>
    <property type="match status" value="1"/>
</dbReference>
<dbReference type="InterPro" id="IPR059000">
    <property type="entry name" value="ATPase_P-type_domA"/>
</dbReference>
<keyword evidence="7" id="KW-0597">Phosphoprotein</keyword>
<evidence type="ECO:0000256" key="17">
    <source>
        <dbReference type="ARBA" id="ARBA00023008"/>
    </source>
</evidence>
<keyword evidence="9 23" id="KW-0479">Metal-binding</keyword>
<evidence type="ECO:0000256" key="5">
    <source>
        <dbReference type="ARBA" id="ARBA00022448"/>
    </source>
</evidence>
<dbReference type="SFLD" id="SFLDG00002">
    <property type="entry name" value="C1.7:_P-type_atpase_like"/>
    <property type="match status" value="1"/>
</dbReference>
<evidence type="ECO:0000259" key="24">
    <source>
        <dbReference type="PROSITE" id="PS50846"/>
    </source>
</evidence>
<dbReference type="GO" id="GO:0005886">
    <property type="term" value="C:plasma membrane"/>
    <property type="evidence" value="ECO:0007669"/>
    <property type="project" value="UniProtKB-SubCell"/>
</dbReference>
<dbReference type="GO" id="GO:0060003">
    <property type="term" value="P:copper ion export"/>
    <property type="evidence" value="ECO:0007669"/>
    <property type="project" value="UniProtKB-ARBA"/>
</dbReference>
<reference evidence="25 26" key="1">
    <citation type="journal article" date="2023" name="bioRxiv">
        <title>An intranuclear bacterial parasite of deep-sea mussels expresses apoptosis inhibitors acquired from its host.</title>
        <authorList>
            <person name="Gonzalez Porras M.A."/>
            <person name="Assie A."/>
            <person name="Tietjen M."/>
            <person name="Violette M."/>
            <person name="Kleiner M."/>
            <person name="Gruber-Vodicka H."/>
            <person name="Dubilier N."/>
            <person name="Leisch N."/>
        </authorList>
    </citation>
    <scope>NUCLEOTIDE SEQUENCE [LARGE SCALE GENOMIC DNA]</scope>
    <source>
        <strain evidence="25">IAP13</strain>
    </source>
</reference>
<dbReference type="InterPro" id="IPR023299">
    <property type="entry name" value="ATPase_P-typ_cyto_dom_N"/>
</dbReference>
<keyword evidence="13 23" id="KW-0067">ATP-binding</keyword>
<evidence type="ECO:0000256" key="4">
    <source>
        <dbReference type="ARBA" id="ARBA00015102"/>
    </source>
</evidence>
<organism evidence="25 26">
    <name type="scientific">Candidatus Endonucleibacter bathymodioli</name>
    <dbReference type="NCBI Taxonomy" id="539814"/>
    <lineage>
        <taxon>Bacteria</taxon>
        <taxon>Pseudomonadati</taxon>
        <taxon>Pseudomonadota</taxon>
        <taxon>Gammaproteobacteria</taxon>
        <taxon>Oceanospirillales</taxon>
        <taxon>Endozoicomonadaceae</taxon>
        <taxon>Candidatus Endonucleibacter</taxon>
    </lineage>
</organism>
<name>A0AA90SND5_9GAMM</name>
<evidence type="ECO:0000313" key="25">
    <source>
        <dbReference type="EMBL" id="MDP0589936.1"/>
    </source>
</evidence>
<feature type="transmembrane region" description="Helical" evidence="23">
    <location>
        <begin position="410"/>
        <end position="432"/>
    </location>
</feature>
<dbReference type="InterPro" id="IPR023298">
    <property type="entry name" value="ATPase_P-typ_TM_dom_sf"/>
</dbReference>
<keyword evidence="15" id="KW-1278">Translocase</keyword>
<dbReference type="Pfam" id="PF00702">
    <property type="entry name" value="Hydrolase"/>
    <property type="match status" value="1"/>
</dbReference>
<dbReference type="PANTHER" id="PTHR43520">
    <property type="entry name" value="ATP7, ISOFORM B"/>
    <property type="match status" value="1"/>
</dbReference>
<keyword evidence="5" id="KW-0813">Transport</keyword>
<dbReference type="SFLD" id="SFLDS00003">
    <property type="entry name" value="Haloacid_Dehalogenase"/>
    <property type="match status" value="1"/>
</dbReference>
<dbReference type="CDD" id="cd02094">
    <property type="entry name" value="P-type_ATPase_Cu-like"/>
    <property type="match status" value="1"/>
</dbReference>
<keyword evidence="8 23" id="KW-0812">Transmembrane</keyword>
<dbReference type="InterPro" id="IPR044492">
    <property type="entry name" value="P_typ_ATPase_HD_dom"/>
</dbReference>
<protein>
    <recommendedName>
        <fullName evidence="4">Copper-exporting P-type ATPase</fullName>
        <ecNumber evidence="3">7.2.2.8</ecNumber>
    </recommendedName>
    <alternativeName>
        <fullName evidence="20">Copper-exporting P-type ATPase A</fullName>
    </alternativeName>
    <alternativeName>
        <fullName evidence="21">Cu(+)-exporting ATPase</fullName>
    </alternativeName>
</protein>
<evidence type="ECO:0000256" key="1">
    <source>
        <dbReference type="ARBA" id="ARBA00004651"/>
    </source>
</evidence>
<sequence>MEEKEIQLLISGASCSACVTKIEQSLSTVAGVLEVSVNLLDWRATVIGQALSKDLITAVERLGYRASIIQPMSLQFSIPSMHCASCVNTIEQAVRLLPGVKIANASIVDKLVTVEGSVNPARVLDALNKAGYPGILIDSDEFHFHHNEQEDKLRYRYLLKHTATALALGIPLMVWGLLTGDMEVSSPTRQLVWGIVGLLVLLMLVVSGRHFFQGMWRALQYRSANMDTLVAMGTGIAWFYSMVVVCFPESLPASARHVYFEASAMIIGLINLGHALELKAKGKTSEAVKKLLGLQVKTARVVKGNQDIDIAVGLIKKGDVIRVRPGEKIAVDGSVIEGASFLDESMLTGEPFPVRKGIGDQISAGTLNKNSSLLFRAEKVGKDTALARIITLVRKAQNTKMPIARLVDKVSSLFVPVVIGIAILSALVWYIVGPEPKVAYMLVVATTVLIIACPCALGLATPMSVMVGVGKAAQIGMLIRKGEALQQASKITIIVVDKTGTVTTGCPQIVNIVCCDGFSENTLLMLAASIEKSSEHPLAEAILTAARERSLSLSPAIDFNAISGHGVTGQTNQKQIMLGNKKLMSLKDISISPLKLQAETFSEQGQTPVYIAIDNQLAGLMTISDPLRHDSLDAIKRLHRIGLKVIMLTGDNMLTARAVARQVGITHFIADTLPEGKTDYILQLQQQGETVGMSGDGINDAPALAQADVSFAIGSGADIAIESADITLLRSSLHGLADAIELSRATLFNIKQNLLGAFIYNALSIPIAAGVLFPITGGLLSPVVAGTAMALSSLTVVINANRLKLFKPSRK</sequence>
<keyword evidence="26" id="KW-1185">Reference proteome</keyword>
<feature type="transmembrane region" description="Helical" evidence="23">
    <location>
        <begin position="190"/>
        <end position="208"/>
    </location>
</feature>
<dbReference type="InterPro" id="IPR017969">
    <property type="entry name" value="Heavy-metal-associated_CS"/>
</dbReference>
<dbReference type="Gene3D" id="3.30.70.100">
    <property type="match status" value="2"/>
</dbReference>
<comment type="catalytic activity">
    <reaction evidence="22">
        <text>Cu(+)(in) + ATP + H2O = Cu(+)(out) + ADP + phosphate + H(+)</text>
        <dbReference type="Rhea" id="RHEA:25792"/>
        <dbReference type="ChEBI" id="CHEBI:15377"/>
        <dbReference type="ChEBI" id="CHEBI:15378"/>
        <dbReference type="ChEBI" id="CHEBI:30616"/>
        <dbReference type="ChEBI" id="CHEBI:43474"/>
        <dbReference type="ChEBI" id="CHEBI:49552"/>
        <dbReference type="ChEBI" id="CHEBI:456216"/>
        <dbReference type="EC" id="7.2.2.8"/>
    </reaction>
</comment>
<dbReference type="PRINTS" id="PR00120">
    <property type="entry name" value="HATPASE"/>
</dbReference>
<comment type="caution">
    <text evidence="25">The sequence shown here is derived from an EMBL/GenBank/DDBJ whole genome shotgun (WGS) entry which is preliminary data.</text>
</comment>
<dbReference type="PANTHER" id="PTHR43520:SF6">
    <property type="entry name" value="COPPER-EXPORTING P-TYPE ATPASE"/>
    <property type="match status" value="1"/>
</dbReference>
<evidence type="ECO:0000256" key="12">
    <source>
        <dbReference type="ARBA" id="ARBA00022796"/>
    </source>
</evidence>
<dbReference type="SUPFAM" id="SSF81665">
    <property type="entry name" value="Calcium ATPase, transmembrane domain M"/>
    <property type="match status" value="1"/>
</dbReference>
<dbReference type="FunFam" id="2.70.150.10:FF:000020">
    <property type="entry name" value="Copper-exporting P-type ATPase A"/>
    <property type="match status" value="1"/>
</dbReference>
<dbReference type="NCBIfam" id="TIGR01511">
    <property type="entry name" value="ATPase-IB1_Cu"/>
    <property type="match status" value="1"/>
</dbReference>
<dbReference type="PRINTS" id="PR00119">
    <property type="entry name" value="CATATPASE"/>
</dbReference>
<dbReference type="GO" id="GO:0055070">
    <property type="term" value="P:copper ion homeostasis"/>
    <property type="evidence" value="ECO:0007669"/>
    <property type="project" value="TreeGrafter"/>
</dbReference>
<evidence type="ECO:0000256" key="10">
    <source>
        <dbReference type="ARBA" id="ARBA00022737"/>
    </source>
</evidence>
<dbReference type="Pfam" id="PF00403">
    <property type="entry name" value="HMA"/>
    <property type="match status" value="2"/>
</dbReference>
<dbReference type="SUPFAM" id="SSF55008">
    <property type="entry name" value="HMA, heavy metal-associated domain"/>
    <property type="match status" value="2"/>
</dbReference>
<dbReference type="PROSITE" id="PS01047">
    <property type="entry name" value="HMA_1"/>
    <property type="match status" value="1"/>
</dbReference>
<evidence type="ECO:0000256" key="19">
    <source>
        <dbReference type="ARBA" id="ARBA00023136"/>
    </source>
</evidence>
<dbReference type="GO" id="GO:0043682">
    <property type="term" value="F:P-type divalent copper transporter activity"/>
    <property type="evidence" value="ECO:0007669"/>
    <property type="project" value="TreeGrafter"/>
</dbReference>
<evidence type="ECO:0000256" key="6">
    <source>
        <dbReference type="ARBA" id="ARBA00022475"/>
    </source>
</evidence>
<keyword evidence="11 23" id="KW-0547">Nucleotide-binding</keyword>